<dbReference type="Pfam" id="PF07730">
    <property type="entry name" value="HisKA_3"/>
    <property type="match status" value="1"/>
</dbReference>
<keyword evidence="7" id="KW-0067">ATP-binding</keyword>
<name>A0A543ARI7_9ACTN</name>
<accession>A0A543ARI7</accession>
<keyword evidence="8" id="KW-0902">Two-component regulatory system</keyword>
<evidence type="ECO:0000313" key="12">
    <source>
        <dbReference type="EMBL" id="TQL75198.1"/>
    </source>
</evidence>
<sequence length="426" mass="46393">MVRRTRPGRLTVTDESGIRRWMYREVVVGYESDGETGWFDVWVSKNVSIRRSSLAAAACFLGGLISLHFGAHMVTDVTVPWWLRAIPLLLACIGLVLRRIAPLTALAIGSVGFLADMYFGIGLATAVAYTDNIYSATVRGGRAVPKVLLGTYVGFTLLLGTGMLWLTDLNNAVASTALFAVALVSPVATGMVVREHRERAELERDRAAKIAQLAEVDRRAALAEERNRMARELHDTIANHFSAIAMQSSAVLSRSEMDLDSVRSVVSDIRANSLVGLADMRRTIELLRTSDVGTDSQRHRVSDLTELIDRMSSAGLSVAVEVSGDARELPVTVEFAGYRIVQEALTNALKHGRDALVTIEYDPTCLNLIVFNRLPKEPTGLPGSGRGLLSMRERVTILGGRFHAGPTPDGWRVLAELPIESTEGSP</sequence>
<dbReference type="InterPro" id="IPR036890">
    <property type="entry name" value="HATPase_C_sf"/>
</dbReference>
<dbReference type="GO" id="GO:0005524">
    <property type="term" value="F:ATP binding"/>
    <property type="evidence" value="ECO:0007669"/>
    <property type="project" value="UniProtKB-KW"/>
</dbReference>
<dbReference type="InParanoid" id="A0A543ARI7"/>
<protein>
    <recommendedName>
        <fullName evidence="2">histidine kinase</fullName>
        <ecNumber evidence="2">2.7.13.3</ecNumber>
    </recommendedName>
</protein>
<dbReference type="GO" id="GO:0046983">
    <property type="term" value="F:protein dimerization activity"/>
    <property type="evidence" value="ECO:0007669"/>
    <property type="project" value="InterPro"/>
</dbReference>
<keyword evidence="10" id="KW-1133">Transmembrane helix</keyword>
<keyword evidence="5" id="KW-0547">Nucleotide-binding</keyword>
<feature type="transmembrane region" description="Helical" evidence="10">
    <location>
        <begin position="147"/>
        <end position="166"/>
    </location>
</feature>
<keyword evidence="9" id="KW-0175">Coiled coil</keyword>
<feature type="transmembrane region" description="Helical" evidence="10">
    <location>
        <begin position="172"/>
        <end position="193"/>
    </location>
</feature>
<dbReference type="CDD" id="cd16917">
    <property type="entry name" value="HATPase_UhpB-NarQ-NarX-like"/>
    <property type="match status" value="1"/>
</dbReference>
<organism evidence="12 13">
    <name type="scientific">Stackebrandtia endophytica</name>
    <dbReference type="NCBI Taxonomy" id="1496996"/>
    <lineage>
        <taxon>Bacteria</taxon>
        <taxon>Bacillati</taxon>
        <taxon>Actinomycetota</taxon>
        <taxon>Actinomycetes</taxon>
        <taxon>Glycomycetales</taxon>
        <taxon>Glycomycetaceae</taxon>
        <taxon>Stackebrandtia</taxon>
    </lineage>
</organism>
<keyword evidence="10" id="KW-0812">Transmembrane</keyword>
<dbReference type="AlphaFoldDB" id="A0A543ARI7"/>
<evidence type="ECO:0000256" key="2">
    <source>
        <dbReference type="ARBA" id="ARBA00012438"/>
    </source>
</evidence>
<gene>
    <name evidence="12" type="ORF">FB566_0695</name>
</gene>
<dbReference type="PANTHER" id="PTHR24421">
    <property type="entry name" value="NITRATE/NITRITE SENSOR PROTEIN NARX-RELATED"/>
    <property type="match status" value="1"/>
</dbReference>
<comment type="caution">
    <text evidence="12">The sequence shown here is derived from an EMBL/GenBank/DDBJ whole genome shotgun (WGS) entry which is preliminary data.</text>
</comment>
<evidence type="ECO:0000256" key="3">
    <source>
        <dbReference type="ARBA" id="ARBA00022553"/>
    </source>
</evidence>
<comment type="catalytic activity">
    <reaction evidence="1">
        <text>ATP + protein L-histidine = ADP + protein N-phospho-L-histidine.</text>
        <dbReference type="EC" id="2.7.13.3"/>
    </reaction>
</comment>
<evidence type="ECO:0000256" key="7">
    <source>
        <dbReference type="ARBA" id="ARBA00022840"/>
    </source>
</evidence>
<evidence type="ECO:0000313" key="13">
    <source>
        <dbReference type="Proteomes" id="UP000317043"/>
    </source>
</evidence>
<feature type="transmembrane region" description="Helical" evidence="10">
    <location>
        <begin position="81"/>
        <end position="97"/>
    </location>
</feature>
<keyword evidence="6 12" id="KW-0418">Kinase</keyword>
<dbReference type="SUPFAM" id="SSF55874">
    <property type="entry name" value="ATPase domain of HSP90 chaperone/DNA topoisomerase II/histidine kinase"/>
    <property type="match status" value="1"/>
</dbReference>
<keyword evidence="3" id="KW-0597">Phosphoprotein</keyword>
<evidence type="ECO:0000256" key="9">
    <source>
        <dbReference type="SAM" id="Coils"/>
    </source>
</evidence>
<evidence type="ECO:0000256" key="1">
    <source>
        <dbReference type="ARBA" id="ARBA00000085"/>
    </source>
</evidence>
<dbReference type="Gene3D" id="1.20.5.1930">
    <property type="match status" value="1"/>
</dbReference>
<dbReference type="RefSeq" id="WP_142034887.1">
    <property type="nucleotide sequence ID" value="NZ_JBHTGS010000001.1"/>
</dbReference>
<evidence type="ECO:0000256" key="6">
    <source>
        <dbReference type="ARBA" id="ARBA00022777"/>
    </source>
</evidence>
<dbReference type="OrthoDB" id="227596at2"/>
<reference evidence="12 13" key="1">
    <citation type="submission" date="2019-06" db="EMBL/GenBank/DDBJ databases">
        <title>Sequencing the genomes of 1000 actinobacteria strains.</title>
        <authorList>
            <person name="Klenk H.-P."/>
        </authorList>
    </citation>
    <scope>NUCLEOTIDE SEQUENCE [LARGE SCALE GENOMIC DNA]</scope>
    <source>
        <strain evidence="12 13">DSM 45928</strain>
    </source>
</reference>
<dbReference type="InterPro" id="IPR011712">
    <property type="entry name" value="Sig_transdc_His_kin_sub3_dim/P"/>
</dbReference>
<evidence type="ECO:0000256" key="8">
    <source>
        <dbReference type="ARBA" id="ARBA00023012"/>
    </source>
</evidence>
<dbReference type="Gene3D" id="3.30.565.10">
    <property type="entry name" value="Histidine kinase-like ATPase, C-terminal domain"/>
    <property type="match status" value="1"/>
</dbReference>
<dbReference type="EC" id="2.7.13.3" evidence="2"/>
<keyword evidence="10" id="KW-0472">Membrane</keyword>
<dbReference type="GO" id="GO:0016020">
    <property type="term" value="C:membrane"/>
    <property type="evidence" value="ECO:0007669"/>
    <property type="project" value="InterPro"/>
</dbReference>
<dbReference type="InterPro" id="IPR050482">
    <property type="entry name" value="Sensor_HK_TwoCompSys"/>
</dbReference>
<keyword evidence="4" id="KW-0808">Transferase</keyword>
<evidence type="ECO:0000256" key="4">
    <source>
        <dbReference type="ARBA" id="ARBA00022679"/>
    </source>
</evidence>
<keyword evidence="13" id="KW-1185">Reference proteome</keyword>
<feature type="coiled-coil region" evidence="9">
    <location>
        <begin position="199"/>
        <end position="233"/>
    </location>
</feature>
<evidence type="ECO:0000256" key="10">
    <source>
        <dbReference type="SAM" id="Phobius"/>
    </source>
</evidence>
<dbReference type="EMBL" id="VFOW01000001">
    <property type="protein sequence ID" value="TQL75198.1"/>
    <property type="molecule type" value="Genomic_DNA"/>
</dbReference>
<dbReference type="PANTHER" id="PTHR24421:SF10">
    <property type="entry name" value="NITRATE_NITRITE SENSOR PROTEIN NARQ"/>
    <property type="match status" value="1"/>
</dbReference>
<proteinExistence type="predicted"/>
<dbReference type="Proteomes" id="UP000317043">
    <property type="component" value="Unassembled WGS sequence"/>
</dbReference>
<dbReference type="GO" id="GO:0000155">
    <property type="term" value="F:phosphorelay sensor kinase activity"/>
    <property type="evidence" value="ECO:0007669"/>
    <property type="project" value="InterPro"/>
</dbReference>
<evidence type="ECO:0000259" key="11">
    <source>
        <dbReference type="Pfam" id="PF07730"/>
    </source>
</evidence>
<evidence type="ECO:0000256" key="5">
    <source>
        <dbReference type="ARBA" id="ARBA00022741"/>
    </source>
</evidence>
<feature type="transmembrane region" description="Helical" evidence="10">
    <location>
        <begin position="54"/>
        <end position="75"/>
    </location>
</feature>
<feature type="domain" description="Signal transduction histidine kinase subgroup 3 dimerisation and phosphoacceptor" evidence="11">
    <location>
        <begin position="225"/>
        <end position="290"/>
    </location>
</feature>